<comment type="similarity">
    <text evidence="2 6">Belongs to the YIP1 family.</text>
</comment>
<evidence type="ECO:0000256" key="1">
    <source>
        <dbReference type="ARBA" id="ARBA00004141"/>
    </source>
</evidence>
<sequence length="303" mass="34518">MAELEEVPTDELLLFHDFPTTHNTTASAIPQYINTDTANIPNYDEFAEGKGNSNDSNDSIDQPNATKSFWTMEYFQQFFNVDTRDVHMRIIGSILPTNNSTLRTEMRERPDLYGPFWICITLIFAIAVSGNIADYLQYTKAEWKYDFHIVTYAATAIFMYITLIPLCLWATMKWSIKSINIDDFPEQMPNVLELICIYGYSLFIYIPASVLWTIQVNWLQWLLVMVSAILSGSVLLLSLSNILKLSKHKIVLSLLIVGFHLLLAAGFMLYFFHAPSSSSSTTLVPITMDKIINIPKNVSESHK</sequence>
<reference evidence="10" key="1">
    <citation type="submission" date="2025-08" db="UniProtKB">
        <authorList>
            <consortium name="RefSeq"/>
        </authorList>
    </citation>
    <scope>IDENTIFICATION</scope>
    <source>
        <tissue evidence="10">Whole Larva</tissue>
    </source>
</reference>
<feature type="compositionally biased region" description="Polar residues" evidence="7">
    <location>
        <begin position="51"/>
        <end position="62"/>
    </location>
</feature>
<keyword evidence="9" id="KW-1185">Reference proteome</keyword>
<evidence type="ECO:0000256" key="5">
    <source>
        <dbReference type="ARBA" id="ARBA00023136"/>
    </source>
</evidence>
<feature type="transmembrane region" description="Helical" evidence="6">
    <location>
        <begin position="251"/>
        <end position="272"/>
    </location>
</feature>
<evidence type="ECO:0000256" key="7">
    <source>
        <dbReference type="SAM" id="MobiDB-lite"/>
    </source>
</evidence>
<organism evidence="9 10">
    <name type="scientific">Nicrophorus vespilloides</name>
    <name type="common">Boreal carrion beetle</name>
    <dbReference type="NCBI Taxonomy" id="110193"/>
    <lineage>
        <taxon>Eukaryota</taxon>
        <taxon>Metazoa</taxon>
        <taxon>Ecdysozoa</taxon>
        <taxon>Arthropoda</taxon>
        <taxon>Hexapoda</taxon>
        <taxon>Insecta</taxon>
        <taxon>Pterygota</taxon>
        <taxon>Neoptera</taxon>
        <taxon>Endopterygota</taxon>
        <taxon>Coleoptera</taxon>
        <taxon>Polyphaga</taxon>
        <taxon>Staphyliniformia</taxon>
        <taxon>Silphidae</taxon>
        <taxon>Nicrophorinae</taxon>
        <taxon>Nicrophorus</taxon>
    </lineage>
</organism>
<keyword evidence="5 6" id="KW-0472">Membrane</keyword>
<protein>
    <recommendedName>
        <fullName evidence="6">Protein YIPF</fullName>
    </recommendedName>
</protein>
<dbReference type="InterPro" id="IPR039765">
    <property type="entry name" value="Yip5/YIPF1/YIPF2"/>
</dbReference>
<feature type="transmembrane region" description="Helical" evidence="6">
    <location>
        <begin position="149"/>
        <end position="170"/>
    </location>
</feature>
<accession>A0ABM1M8A6</accession>
<evidence type="ECO:0000313" key="9">
    <source>
        <dbReference type="Proteomes" id="UP000695000"/>
    </source>
</evidence>
<dbReference type="PANTHER" id="PTHR12822">
    <property type="entry name" value="PROTEIN YIPF"/>
    <property type="match status" value="1"/>
</dbReference>
<dbReference type="InterPro" id="IPR006977">
    <property type="entry name" value="Yip1_dom"/>
</dbReference>
<evidence type="ECO:0000259" key="8">
    <source>
        <dbReference type="Pfam" id="PF04893"/>
    </source>
</evidence>
<feature type="transmembrane region" description="Helical" evidence="6">
    <location>
        <begin position="218"/>
        <end position="239"/>
    </location>
</feature>
<feature type="domain" description="Yip1" evidence="8">
    <location>
        <begin position="102"/>
        <end position="265"/>
    </location>
</feature>
<proteinExistence type="inferred from homology"/>
<dbReference type="PANTHER" id="PTHR12822:SF2">
    <property type="entry name" value="PROTEIN YIPF"/>
    <property type="match status" value="1"/>
</dbReference>
<feature type="region of interest" description="Disordered" evidence="7">
    <location>
        <begin position="43"/>
        <end position="62"/>
    </location>
</feature>
<name>A0ABM1M8A6_NICVS</name>
<gene>
    <name evidence="10" type="primary">LOC108558409</name>
</gene>
<feature type="transmembrane region" description="Helical" evidence="6">
    <location>
        <begin position="112"/>
        <end position="129"/>
    </location>
</feature>
<keyword evidence="3 6" id="KW-0812">Transmembrane</keyword>
<feature type="transmembrane region" description="Helical" evidence="6">
    <location>
        <begin position="191"/>
        <end position="212"/>
    </location>
</feature>
<evidence type="ECO:0000256" key="2">
    <source>
        <dbReference type="ARBA" id="ARBA00010596"/>
    </source>
</evidence>
<evidence type="ECO:0000256" key="6">
    <source>
        <dbReference type="RuleBase" id="RU361264"/>
    </source>
</evidence>
<dbReference type="RefSeq" id="XP_017770806.1">
    <property type="nucleotide sequence ID" value="XM_017915317.1"/>
</dbReference>
<evidence type="ECO:0000256" key="4">
    <source>
        <dbReference type="ARBA" id="ARBA00022989"/>
    </source>
</evidence>
<comment type="subcellular location">
    <subcellularLocation>
        <location evidence="6">Golgi apparatus membrane</location>
        <topology evidence="6">Multi-pass membrane protein</topology>
    </subcellularLocation>
    <subcellularLocation>
        <location evidence="1">Membrane</location>
        <topology evidence="1">Multi-pass membrane protein</topology>
    </subcellularLocation>
</comment>
<evidence type="ECO:0000313" key="10">
    <source>
        <dbReference type="RefSeq" id="XP_017770806.1"/>
    </source>
</evidence>
<dbReference type="Proteomes" id="UP000695000">
    <property type="component" value="Unplaced"/>
</dbReference>
<keyword evidence="4 6" id="KW-1133">Transmembrane helix</keyword>
<evidence type="ECO:0000256" key="3">
    <source>
        <dbReference type="ARBA" id="ARBA00022692"/>
    </source>
</evidence>
<dbReference type="GeneID" id="108558409"/>
<dbReference type="Pfam" id="PF04893">
    <property type="entry name" value="Yip1"/>
    <property type="match status" value="1"/>
</dbReference>